<dbReference type="AlphaFoldDB" id="A0A1G6IJT9"/>
<keyword evidence="1" id="KW-0175">Coiled coil</keyword>
<protein>
    <submittedName>
        <fullName evidence="3">Uncharacterized protein</fullName>
    </submittedName>
</protein>
<sequence>MSSAASGRRAASSPARKLTIGILVAGLLVAAALAIGTVWVVRAGVLLAAATAVASVLLAWREASIERRAAARKDLDQARSQGLELSRERRSNISVVNSLESRNNAIASRVDDLSTEIRTLRAEIATLRKLKSEMSQTIAVRDVEMSSLRQDLQKAHAELQHLLADEAEVYALPRRGTMTEDSSPVWAAVPTAEELWSDGDHPTVVDMKALAYPEPAPEQRRHA</sequence>
<dbReference type="EMBL" id="FMYF01000017">
    <property type="protein sequence ID" value="SDC06693.1"/>
    <property type="molecule type" value="Genomic_DNA"/>
</dbReference>
<dbReference type="RefSeq" id="WP_139283304.1">
    <property type="nucleotide sequence ID" value="NZ_FMYF01000017.1"/>
</dbReference>
<name>A0A1G6IJT9_9ACTN</name>
<evidence type="ECO:0000256" key="2">
    <source>
        <dbReference type="SAM" id="Phobius"/>
    </source>
</evidence>
<dbReference type="OrthoDB" id="3724345at2"/>
<gene>
    <name evidence="3" type="ORF">GA0111570_11726</name>
</gene>
<keyword evidence="4" id="KW-1185">Reference proteome</keyword>
<feature type="transmembrane region" description="Helical" evidence="2">
    <location>
        <begin position="44"/>
        <end position="63"/>
    </location>
</feature>
<proteinExistence type="predicted"/>
<evidence type="ECO:0000313" key="3">
    <source>
        <dbReference type="EMBL" id="SDC06693.1"/>
    </source>
</evidence>
<reference evidence="3 4" key="1">
    <citation type="submission" date="2016-06" db="EMBL/GenBank/DDBJ databases">
        <authorList>
            <person name="Olsen C.W."/>
            <person name="Carey S."/>
            <person name="Hinshaw L."/>
            <person name="Karasin A.I."/>
        </authorList>
    </citation>
    <scope>NUCLEOTIDE SEQUENCE [LARGE SCALE GENOMIC DNA]</scope>
    <source>
        <strain evidence="3 4">LZ-22</strain>
    </source>
</reference>
<dbReference type="STRING" id="1577474.GA0111570_11726"/>
<evidence type="ECO:0000256" key="1">
    <source>
        <dbReference type="SAM" id="Coils"/>
    </source>
</evidence>
<keyword evidence="2" id="KW-0812">Transmembrane</keyword>
<organism evidence="3 4">
    <name type="scientific">Raineyella antarctica</name>
    <dbReference type="NCBI Taxonomy" id="1577474"/>
    <lineage>
        <taxon>Bacteria</taxon>
        <taxon>Bacillati</taxon>
        <taxon>Actinomycetota</taxon>
        <taxon>Actinomycetes</taxon>
        <taxon>Propionibacteriales</taxon>
        <taxon>Propionibacteriaceae</taxon>
        <taxon>Raineyella</taxon>
    </lineage>
</organism>
<keyword evidence="2" id="KW-1133">Transmembrane helix</keyword>
<keyword evidence="2" id="KW-0472">Membrane</keyword>
<evidence type="ECO:0000313" key="4">
    <source>
        <dbReference type="Proteomes" id="UP000199086"/>
    </source>
</evidence>
<feature type="coiled-coil region" evidence="1">
    <location>
        <begin position="61"/>
        <end position="165"/>
    </location>
</feature>
<dbReference type="Proteomes" id="UP000199086">
    <property type="component" value="Unassembled WGS sequence"/>
</dbReference>
<accession>A0A1G6IJT9</accession>